<name>A0A498HUW4_MALDO</name>
<dbReference type="AlphaFoldDB" id="A0A498HUW4"/>
<evidence type="ECO:0000313" key="2">
    <source>
        <dbReference type="Proteomes" id="UP000290289"/>
    </source>
</evidence>
<dbReference type="EMBL" id="RDQH01000341">
    <property type="protein sequence ID" value="RXH73782.1"/>
    <property type="molecule type" value="Genomic_DNA"/>
</dbReference>
<reference evidence="1 2" key="1">
    <citation type="submission" date="2018-10" db="EMBL/GenBank/DDBJ databases">
        <title>A high-quality apple genome assembly.</title>
        <authorList>
            <person name="Hu J."/>
        </authorList>
    </citation>
    <scope>NUCLEOTIDE SEQUENCE [LARGE SCALE GENOMIC DNA]</scope>
    <source>
        <strain evidence="2">cv. HFTH1</strain>
        <tissue evidence="1">Young leaf</tissue>
    </source>
</reference>
<gene>
    <name evidence="1" type="ORF">DVH24_016604</name>
</gene>
<keyword evidence="2" id="KW-1185">Reference proteome</keyword>
<sequence length="104" mass="11608">MNTIHESPKSSQRRSGEDLNSLQAEAMKVKVRLVWVIARDFEKIHFNICKSVVESFDQLFNWASCEGYQSANSGQSLRLLLPVFVVKGSGSLTSFLLLVISVSC</sequence>
<comment type="caution">
    <text evidence="1">The sequence shown here is derived from an EMBL/GenBank/DDBJ whole genome shotgun (WGS) entry which is preliminary data.</text>
</comment>
<dbReference type="Proteomes" id="UP000290289">
    <property type="component" value="Chromosome 15"/>
</dbReference>
<protein>
    <submittedName>
        <fullName evidence="1">Uncharacterized protein</fullName>
    </submittedName>
</protein>
<organism evidence="1 2">
    <name type="scientific">Malus domestica</name>
    <name type="common">Apple</name>
    <name type="synonym">Pyrus malus</name>
    <dbReference type="NCBI Taxonomy" id="3750"/>
    <lineage>
        <taxon>Eukaryota</taxon>
        <taxon>Viridiplantae</taxon>
        <taxon>Streptophyta</taxon>
        <taxon>Embryophyta</taxon>
        <taxon>Tracheophyta</taxon>
        <taxon>Spermatophyta</taxon>
        <taxon>Magnoliopsida</taxon>
        <taxon>eudicotyledons</taxon>
        <taxon>Gunneridae</taxon>
        <taxon>Pentapetalae</taxon>
        <taxon>rosids</taxon>
        <taxon>fabids</taxon>
        <taxon>Rosales</taxon>
        <taxon>Rosaceae</taxon>
        <taxon>Amygdaloideae</taxon>
        <taxon>Maleae</taxon>
        <taxon>Malus</taxon>
    </lineage>
</organism>
<accession>A0A498HUW4</accession>
<evidence type="ECO:0000313" key="1">
    <source>
        <dbReference type="EMBL" id="RXH73782.1"/>
    </source>
</evidence>
<proteinExistence type="predicted"/>